<dbReference type="Pfam" id="PF00106">
    <property type="entry name" value="adh_short"/>
    <property type="match status" value="1"/>
</dbReference>
<dbReference type="PANTHER" id="PTHR43976:SF16">
    <property type="entry name" value="SHORT-CHAIN DEHYDROGENASE_REDUCTASE FAMILY PROTEIN"/>
    <property type="match status" value="1"/>
</dbReference>
<evidence type="ECO:0000259" key="4">
    <source>
        <dbReference type="SMART" id="SM00822"/>
    </source>
</evidence>
<evidence type="ECO:0000313" key="5">
    <source>
        <dbReference type="EMBL" id="KAK1455151.1"/>
    </source>
</evidence>
<reference evidence="5 6" key="1">
    <citation type="submission" date="2016-10" db="EMBL/GenBank/DDBJ databases">
        <title>The genome sequence of Colletotrichum fioriniae PJ7.</title>
        <authorList>
            <person name="Baroncelli R."/>
        </authorList>
    </citation>
    <scope>NUCLEOTIDE SEQUENCE [LARGE SCALE GENOMIC DNA]</scope>
    <source>
        <strain evidence="5">Col 31</strain>
    </source>
</reference>
<evidence type="ECO:0000313" key="6">
    <source>
        <dbReference type="Proteomes" id="UP001239795"/>
    </source>
</evidence>
<feature type="transmembrane region" description="Helical" evidence="3">
    <location>
        <begin position="170"/>
        <end position="192"/>
    </location>
</feature>
<dbReference type="EMBL" id="MLGG01000024">
    <property type="protein sequence ID" value="KAK1455151.1"/>
    <property type="molecule type" value="Genomic_DNA"/>
</dbReference>
<evidence type="ECO:0000256" key="2">
    <source>
        <dbReference type="ARBA" id="ARBA00023002"/>
    </source>
</evidence>
<dbReference type="Proteomes" id="UP001239795">
    <property type="component" value="Unassembled WGS sequence"/>
</dbReference>
<proteinExistence type="inferred from homology"/>
<evidence type="ECO:0000256" key="3">
    <source>
        <dbReference type="SAM" id="Phobius"/>
    </source>
</evidence>
<keyword evidence="3" id="KW-0472">Membrane</keyword>
<keyword evidence="6" id="KW-1185">Reference proteome</keyword>
<organism evidence="5 6">
    <name type="scientific">Colletotrichum melonis</name>
    <dbReference type="NCBI Taxonomy" id="1209925"/>
    <lineage>
        <taxon>Eukaryota</taxon>
        <taxon>Fungi</taxon>
        <taxon>Dikarya</taxon>
        <taxon>Ascomycota</taxon>
        <taxon>Pezizomycotina</taxon>
        <taxon>Sordariomycetes</taxon>
        <taxon>Hypocreomycetidae</taxon>
        <taxon>Glomerellales</taxon>
        <taxon>Glomerellaceae</taxon>
        <taxon>Colletotrichum</taxon>
        <taxon>Colletotrichum acutatum species complex</taxon>
    </lineage>
</organism>
<protein>
    <recommendedName>
        <fullName evidence="4">Ketoreductase domain-containing protein</fullName>
    </recommendedName>
</protein>
<keyword evidence="3" id="KW-0812">Transmembrane</keyword>
<feature type="domain" description="Ketoreductase" evidence="4">
    <location>
        <begin position="7"/>
        <end position="183"/>
    </location>
</feature>
<dbReference type="SUPFAM" id="SSF51735">
    <property type="entry name" value="NAD(P)-binding Rossmann-fold domains"/>
    <property type="match status" value="1"/>
</dbReference>
<dbReference type="AlphaFoldDB" id="A0AAI9UB91"/>
<evidence type="ECO:0000256" key="1">
    <source>
        <dbReference type="ARBA" id="ARBA00006484"/>
    </source>
</evidence>
<dbReference type="Gene3D" id="3.40.50.720">
    <property type="entry name" value="NAD(P)-binding Rossmann-like Domain"/>
    <property type="match status" value="1"/>
</dbReference>
<comment type="similarity">
    <text evidence="1">Belongs to the short-chain dehydrogenases/reductases (SDR) family.</text>
</comment>
<keyword evidence="2" id="KW-0560">Oxidoreductase</keyword>
<sequence length="346" mass="37173">MTTSAHRTWFITGCTSGFGEALVRKLLAEGDNVIATGRGGAEARLAHLRDSTTAARFRIMELDVGAASEAEVRTKVAEAWGYFEGGVDVVVNNAGYIVSGLVEELTQEEMEASFKTNFHGPLNITRAFLPMMRERGTGTLVYISSQAAWHVEVGAGAYSASKFALEGLCFVFLFANSITYTLYTLNISLVFLSLKKRKRKADPATLNPPKGAVETLSKELSVLAPNINVIIIEPGFFRTKVFNKISNVPARIPEFAEFNAAIRAGAEALPGTELGDPEKAVARIAELVRGDGMVKDGSGDGDGGGGREVPLRVALGSDGWERIRAKCVGVLEGLRAWEDVARSTDL</sequence>
<dbReference type="SMART" id="SM00822">
    <property type="entry name" value="PKS_KR"/>
    <property type="match status" value="1"/>
</dbReference>
<dbReference type="PRINTS" id="PR00081">
    <property type="entry name" value="GDHRDH"/>
</dbReference>
<dbReference type="PANTHER" id="PTHR43976">
    <property type="entry name" value="SHORT CHAIN DEHYDROGENASE"/>
    <property type="match status" value="1"/>
</dbReference>
<dbReference type="InterPro" id="IPR057326">
    <property type="entry name" value="KR_dom"/>
</dbReference>
<comment type="caution">
    <text evidence="5">The sequence shown here is derived from an EMBL/GenBank/DDBJ whole genome shotgun (WGS) entry which is preliminary data.</text>
</comment>
<name>A0AAI9UB91_9PEZI</name>
<dbReference type="InterPro" id="IPR002347">
    <property type="entry name" value="SDR_fam"/>
</dbReference>
<dbReference type="CDD" id="cd05374">
    <property type="entry name" value="17beta-HSD-like_SDR_c"/>
    <property type="match status" value="1"/>
</dbReference>
<dbReference type="GO" id="GO:0016491">
    <property type="term" value="F:oxidoreductase activity"/>
    <property type="evidence" value="ECO:0007669"/>
    <property type="project" value="UniProtKB-KW"/>
</dbReference>
<keyword evidence="3" id="KW-1133">Transmembrane helix</keyword>
<accession>A0AAI9UB91</accession>
<dbReference type="InterPro" id="IPR036291">
    <property type="entry name" value="NAD(P)-bd_dom_sf"/>
</dbReference>
<dbReference type="InterPro" id="IPR051911">
    <property type="entry name" value="SDR_oxidoreductase"/>
</dbReference>
<gene>
    <name evidence="5" type="ORF">CMEL01_03911</name>
</gene>